<evidence type="ECO:0000313" key="2">
    <source>
        <dbReference type="Proteomes" id="UP001054837"/>
    </source>
</evidence>
<evidence type="ECO:0000313" key="1">
    <source>
        <dbReference type="EMBL" id="GIY21989.1"/>
    </source>
</evidence>
<gene>
    <name evidence="1" type="ORF">CDAR_440121</name>
</gene>
<keyword evidence="2" id="KW-1185">Reference proteome</keyword>
<name>A0AAV4RLR5_9ARAC</name>
<dbReference type="EMBL" id="BPLQ01006375">
    <property type="protein sequence ID" value="GIY21989.1"/>
    <property type="molecule type" value="Genomic_DNA"/>
</dbReference>
<protein>
    <submittedName>
        <fullName evidence="1">Uncharacterized protein</fullName>
    </submittedName>
</protein>
<dbReference type="Proteomes" id="UP001054837">
    <property type="component" value="Unassembled WGS sequence"/>
</dbReference>
<dbReference type="AlphaFoldDB" id="A0AAV4RLR5"/>
<proteinExistence type="predicted"/>
<sequence length="113" mass="11930">MVGERKGGDSGLPNDHFIPGVGMKLRSSAAAGLIRDLERAWERSATGRDIIRNGDPSAENLPNSIIRSAPQAHCALGSNPMPGLTAQLEGVGLVCISSAWGACDDPRYSWSEN</sequence>
<organism evidence="1 2">
    <name type="scientific">Caerostris darwini</name>
    <dbReference type="NCBI Taxonomy" id="1538125"/>
    <lineage>
        <taxon>Eukaryota</taxon>
        <taxon>Metazoa</taxon>
        <taxon>Ecdysozoa</taxon>
        <taxon>Arthropoda</taxon>
        <taxon>Chelicerata</taxon>
        <taxon>Arachnida</taxon>
        <taxon>Araneae</taxon>
        <taxon>Araneomorphae</taxon>
        <taxon>Entelegynae</taxon>
        <taxon>Araneoidea</taxon>
        <taxon>Araneidae</taxon>
        <taxon>Caerostris</taxon>
    </lineage>
</organism>
<comment type="caution">
    <text evidence="1">The sequence shown here is derived from an EMBL/GenBank/DDBJ whole genome shotgun (WGS) entry which is preliminary data.</text>
</comment>
<accession>A0AAV4RLR5</accession>
<reference evidence="1 2" key="1">
    <citation type="submission" date="2021-06" db="EMBL/GenBank/DDBJ databases">
        <title>Caerostris darwini draft genome.</title>
        <authorList>
            <person name="Kono N."/>
            <person name="Arakawa K."/>
        </authorList>
    </citation>
    <scope>NUCLEOTIDE SEQUENCE [LARGE SCALE GENOMIC DNA]</scope>
</reference>